<keyword evidence="16" id="KW-0534">Nitrate assimilation</keyword>
<keyword evidence="13" id="KW-0560">Oxidoreductase</keyword>
<dbReference type="SUPFAM" id="SSF81296">
    <property type="entry name" value="E set domains"/>
    <property type="match status" value="1"/>
</dbReference>
<dbReference type="InterPro" id="IPR023753">
    <property type="entry name" value="FAD/NAD-binding_dom"/>
</dbReference>
<protein>
    <recommendedName>
        <fullName evidence="18">Cytochrome b5 heme-binding domain-containing protein</fullName>
    </recommendedName>
</protein>
<dbReference type="InterPro" id="IPR041854">
    <property type="entry name" value="BFD-like_2Fe2S-bd_dom_sf"/>
</dbReference>
<dbReference type="PRINTS" id="PR00368">
    <property type="entry name" value="FADPNR"/>
</dbReference>
<evidence type="ECO:0000259" key="18">
    <source>
        <dbReference type="PROSITE" id="PS50255"/>
    </source>
</evidence>
<dbReference type="eggNOG" id="KOG0535">
    <property type="taxonomic scope" value="Eukaryota"/>
</dbReference>
<dbReference type="Gene3D" id="3.30.390.30">
    <property type="match status" value="1"/>
</dbReference>
<dbReference type="Proteomes" id="UP000054560">
    <property type="component" value="Unassembled WGS sequence"/>
</dbReference>
<evidence type="ECO:0000256" key="10">
    <source>
        <dbReference type="ARBA" id="ARBA00022714"/>
    </source>
</evidence>
<dbReference type="Pfam" id="PF00173">
    <property type="entry name" value="Cyt-b5"/>
    <property type="match status" value="1"/>
</dbReference>
<dbReference type="PANTHER" id="PTHR43809">
    <property type="entry name" value="NITRITE REDUCTASE (NADH) LARGE SUBUNIT"/>
    <property type="match status" value="1"/>
</dbReference>
<keyword evidence="12" id="KW-0274">FAD</keyword>
<dbReference type="RefSeq" id="XP_014152561.1">
    <property type="nucleotide sequence ID" value="XM_014297086.1"/>
</dbReference>
<evidence type="ECO:0000256" key="2">
    <source>
        <dbReference type="ARBA" id="ARBA00001929"/>
    </source>
</evidence>
<dbReference type="EMBL" id="KQ242447">
    <property type="protein sequence ID" value="KNC78659.1"/>
    <property type="molecule type" value="Genomic_DNA"/>
</dbReference>
<sequence length="1115" mass="124484">MVLQSEIGFGRDAKPSLDISNPDAWVERRPELVKLTGVTPFNCEAPLQLLMADGEITSCGLHYVRNHGNVPKITWESHTLTVYEELDASYSAPGSYNESVKYSMDDLVNLPVQRSIPVLLVCAGNRRKEQNMKRATIGFNWGSAGCSTSMWTGVPLWALLELSGYSLDQNKSKMSSSDMRKHYVWFEGVEKIGNKGIYGTSVPLMAALDRTQDMMVAYAMNDERLPPDHGYPLRVILPGYIGGRMVKWLCAIRIKSYESDNYWHVNDNRVLPTEVLSREIAEQGGWWKKPEYVINHLNIQSVITKPAHAEELPVPDADSTETYLVQGYAYTGGGKRLIRVELSIDHGETWLLAELHHSDKTGPTEYGKQWCWIFWSCPVLISELISKGLSATEVQFCVRAWDDSMNTQPKYMTWNLMGMMNNPWHRVFGKIDFSEEKYVFQHPTNHTFTEADKQVIRGWMDTKFDLPWMNPTNSTKLPSRKEVNPVLKQPLTAKAADRVYTMAEVAKHNRKEDCWIIVEGFIYDCSRFMDHHPGGATAIMVHAGKDCTDEFHDIHSSASSYQQLFTFCVGKVAMDIATIQHLPYEDTVGARTPVKLDVARWQVVVVGNGMVGQRFCEKLRKNDPEGNYQIICVGEESRRHYNRMRLTEYFDNRDEGVLYLADESWYTDEGVTVKLNQRVDMIDIEKKQVTMENADCPPISYDYLVMATGSYAFLPPVPGHKQRGVFVYRTLTDLDEMLMYVEDNMKCENEAEVDSGTSCSSSPIPTSIRSVQVAAVVGGGLLGLEAAKALLDQGLTVYVVERSSRLMNRQLDQDGAKILQKKVEALGVRCITGKRCKEILGDKDERVTGLDFGEGDDVLDVQMVVFATGVRPRTDLAQKSGIAIEEAHKGGGIIVDDNLATDVPGVYAIGECVNHMGKLYGLVAPGYHMAEVLAWRMIHRNAEILLDKPSDDRVFTGSDMSTRLKLLGVDVAVFGDFCPDIEAVGVVPLVYKNPMEGVYRKLYFTSDGKHLTGGILVGDASDYSQLLLLVQSKSLLQISPGEVLVGKKGDSEDMPLADDALVCFCNNVTKGEIVEAITEENICDLEDLKACTKAGTGCGGCVPTVKTLLSRLMTI</sequence>
<dbReference type="InterPro" id="IPR005066">
    <property type="entry name" value="MoCF_OxRdtse_dimer"/>
</dbReference>
<comment type="cofactor">
    <cofactor evidence="17">
        <name>[2Fe-2S] cluster</name>
        <dbReference type="ChEBI" id="CHEBI:190135"/>
    </cofactor>
</comment>
<comment type="cofactor">
    <cofactor evidence="1">
        <name>Mo-molybdopterin</name>
        <dbReference type="ChEBI" id="CHEBI:71302"/>
    </cofactor>
</comment>
<dbReference type="InterPro" id="IPR041575">
    <property type="entry name" value="Rubredoxin_C"/>
</dbReference>
<dbReference type="Pfam" id="PF00174">
    <property type="entry name" value="Oxidored_molyb"/>
    <property type="match status" value="1"/>
</dbReference>
<keyword evidence="20" id="KW-1185">Reference proteome</keyword>
<evidence type="ECO:0000256" key="8">
    <source>
        <dbReference type="ARBA" id="ARBA00022617"/>
    </source>
</evidence>
<dbReference type="GO" id="GO:0020037">
    <property type="term" value="F:heme binding"/>
    <property type="evidence" value="ECO:0007669"/>
    <property type="project" value="InterPro"/>
</dbReference>
<dbReference type="InterPro" id="IPR052034">
    <property type="entry name" value="NasD-like"/>
</dbReference>
<dbReference type="GO" id="GO:0030151">
    <property type="term" value="F:molybdenum ion binding"/>
    <property type="evidence" value="ECO:0007669"/>
    <property type="project" value="InterPro"/>
</dbReference>
<dbReference type="InterPro" id="IPR018506">
    <property type="entry name" value="Cyt_B5_heme-BS"/>
</dbReference>
<dbReference type="InterPro" id="IPR007419">
    <property type="entry name" value="BFD-like_2Fe2S-bd_dom"/>
</dbReference>
<evidence type="ECO:0000256" key="6">
    <source>
        <dbReference type="ARBA" id="ARBA00010429"/>
    </source>
</evidence>
<comment type="pathway">
    <text evidence="5">Nitrogen metabolism; nitrate reduction (assimilation).</text>
</comment>
<dbReference type="InterPro" id="IPR016156">
    <property type="entry name" value="FAD/NAD-linked_Rdtase_dimer_sf"/>
</dbReference>
<evidence type="ECO:0000256" key="11">
    <source>
        <dbReference type="ARBA" id="ARBA00022723"/>
    </source>
</evidence>
<dbReference type="SUPFAM" id="SSF55856">
    <property type="entry name" value="Cytochrome b5-like heme/steroid binding domain"/>
    <property type="match status" value="1"/>
</dbReference>
<dbReference type="FunFam" id="1.10.10.1100:FF:000002">
    <property type="entry name" value="Nitrite reductase large subunit"/>
    <property type="match status" value="1"/>
</dbReference>
<dbReference type="InterPro" id="IPR000572">
    <property type="entry name" value="OxRdtase_Mopterin-bd_dom"/>
</dbReference>
<evidence type="ECO:0000256" key="15">
    <source>
        <dbReference type="ARBA" id="ARBA00023014"/>
    </source>
</evidence>
<evidence type="ECO:0000256" key="14">
    <source>
        <dbReference type="ARBA" id="ARBA00023004"/>
    </source>
</evidence>
<evidence type="ECO:0000256" key="1">
    <source>
        <dbReference type="ARBA" id="ARBA00001924"/>
    </source>
</evidence>
<keyword evidence="15" id="KW-0411">Iron-sulfur</keyword>
<dbReference type="PRINTS" id="PR00411">
    <property type="entry name" value="PNDRDTASEI"/>
</dbReference>
<dbReference type="SUPFAM" id="SSF56524">
    <property type="entry name" value="Oxidoreductase molybdopterin-binding domain"/>
    <property type="match status" value="1"/>
</dbReference>
<dbReference type="CDD" id="cd19943">
    <property type="entry name" value="NirB_Fer2_BFD-like_1"/>
    <property type="match status" value="1"/>
</dbReference>
<evidence type="ECO:0000256" key="16">
    <source>
        <dbReference type="ARBA" id="ARBA00023063"/>
    </source>
</evidence>
<dbReference type="Pfam" id="PF03404">
    <property type="entry name" value="Mo-co_dimer"/>
    <property type="match status" value="1"/>
</dbReference>
<dbReference type="Gene3D" id="2.60.40.650">
    <property type="match status" value="1"/>
</dbReference>
<dbReference type="Gene3D" id="3.90.420.10">
    <property type="entry name" value="Oxidoreductase, molybdopterin-binding domain"/>
    <property type="match status" value="1"/>
</dbReference>
<dbReference type="PANTHER" id="PTHR43809:SF1">
    <property type="entry name" value="NITRITE REDUCTASE (NADH) LARGE SUBUNIT"/>
    <property type="match status" value="1"/>
</dbReference>
<dbReference type="GO" id="GO:0051537">
    <property type="term" value="F:2 iron, 2 sulfur cluster binding"/>
    <property type="evidence" value="ECO:0007669"/>
    <property type="project" value="UniProtKB-KW"/>
</dbReference>
<dbReference type="InterPro" id="IPR001199">
    <property type="entry name" value="Cyt_B5-like_heme/steroid-bd"/>
</dbReference>
<evidence type="ECO:0000256" key="5">
    <source>
        <dbReference type="ARBA" id="ARBA00005096"/>
    </source>
</evidence>
<dbReference type="GeneID" id="25909421"/>
<evidence type="ECO:0000256" key="13">
    <source>
        <dbReference type="ARBA" id="ARBA00023002"/>
    </source>
</evidence>
<dbReference type="Gene3D" id="1.10.10.1100">
    <property type="entry name" value="BFD-like [2Fe-2S]-binding domain"/>
    <property type="match status" value="1"/>
</dbReference>
<dbReference type="InterPro" id="IPR036374">
    <property type="entry name" value="OxRdtase_Mopterin-bd_sf"/>
</dbReference>
<evidence type="ECO:0000313" key="19">
    <source>
        <dbReference type="EMBL" id="KNC78659.1"/>
    </source>
</evidence>
<dbReference type="eggNOG" id="KOG1336">
    <property type="taxonomic scope" value="Eukaryota"/>
</dbReference>
<comment type="cofactor">
    <cofactor evidence="4">
        <name>FAD</name>
        <dbReference type="ChEBI" id="CHEBI:57692"/>
    </cofactor>
</comment>
<comment type="similarity">
    <text evidence="6">Belongs to the nitrite and sulfite reductase 4Fe-4S domain family.</text>
</comment>
<dbReference type="Pfam" id="PF18267">
    <property type="entry name" value="Rubredoxin_C"/>
    <property type="match status" value="1"/>
</dbReference>
<organism evidence="19 20">
    <name type="scientific">Sphaeroforma arctica JP610</name>
    <dbReference type="NCBI Taxonomy" id="667725"/>
    <lineage>
        <taxon>Eukaryota</taxon>
        <taxon>Ichthyosporea</taxon>
        <taxon>Ichthyophonida</taxon>
        <taxon>Sphaeroforma</taxon>
    </lineage>
</organism>
<dbReference type="InterPro" id="IPR036400">
    <property type="entry name" value="Cyt_B5-like_heme/steroid_sf"/>
</dbReference>
<accession>A0A0L0FPM4</accession>
<dbReference type="GO" id="GO:0016491">
    <property type="term" value="F:oxidoreductase activity"/>
    <property type="evidence" value="ECO:0007669"/>
    <property type="project" value="UniProtKB-KW"/>
</dbReference>
<evidence type="ECO:0000256" key="9">
    <source>
        <dbReference type="ARBA" id="ARBA00022630"/>
    </source>
</evidence>
<dbReference type="Pfam" id="PF07992">
    <property type="entry name" value="Pyr_redox_2"/>
    <property type="match status" value="1"/>
</dbReference>
<dbReference type="InterPro" id="IPR036188">
    <property type="entry name" value="FAD/NAD-bd_sf"/>
</dbReference>
<evidence type="ECO:0000256" key="12">
    <source>
        <dbReference type="ARBA" id="ARBA00022827"/>
    </source>
</evidence>
<dbReference type="eggNOG" id="KOG0537">
    <property type="taxonomic scope" value="Eukaryota"/>
</dbReference>
<dbReference type="SUPFAM" id="SSF51905">
    <property type="entry name" value="FAD/NAD(P)-binding domain"/>
    <property type="match status" value="1"/>
</dbReference>
<comment type="cofactor">
    <cofactor evidence="3">
        <name>[4Fe-4S] cluster</name>
        <dbReference type="ChEBI" id="CHEBI:49883"/>
    </cofactor>
</comment>
<dbReference type="Pfam" id="PF04324">
    <property type="entry name" value="Fer2_BFD"/>
    <property type="match status" value="1"/>
</dbReference>
<gene>
    <name evidence="19" type="ORF">SARC_08917</name>
</gene>
<keyword evidence="8" id="KW-0349">Heme</keyword>
<evidence type="ECO:0000256" key="3">
    <source>
        <dbReference type="ARBA" id="ARBA00001966"/>
    </source>
</evidence>
<evidence type="ECO:0000256" key="4">
    <source>
        <dbReference type="ARBA" id="ARBA00001974"/>
    </source>
</evidence>
<dbReference type="PRINTS" id="PR00407">
    <property type="entry name" value="EUMOPTERIN"/>
</dbReference>
<feature type="domain" description="Cytochrome b5 heme-binding" evidence="18">
    <location>
        <begin position="497"/>
        <end position="573"/>
    </location>
</feature>
<dbReference type="PROSITE" id="PS00191">
    <property type="entry name" value="CYTOCHROME_B5_1"/>
    <property type="match status" value="1"/>
</dbReference>
<keyword evidence="10" id="KW-0001">2Fe-2S</keyword>
<dbReference type="Gene3D" id="3.10.120.10">
    <property type="entry name" value="Cytochrome b5-like heme/steroid binding domain"/>
    <property type="match status" value="1"/>
</dbReference>
<keyword evidence="11" id="KW-0479">Metal-binding</keyword>
<evidence type="ECO:0000313" key="20">
    <source>
        <dbReference type="Proteomes" id="UP000054560"/>
    </source>
</evidence>
<proteinExistence type="inferred from homology"/>
<dbReference type="SMART" id="SM01117">
    <property type="entry name" value="Cyt-b5"/>
    <property type="match status" value="1"/>
</dbReference>
<keyword evidence="7" id="KW-0500">Molybdenum</keyword>
<evidence type="ECO:0000256" key="7">
    <source>
        <dbReference type="ARBA" id="ARBA00022505"/>
    </source>
</evidence>
<dbReference type="InterPro" id="IPR014756">
    <property type="entry name" value="Ig_E-set"/>
</dbReference>
<dbReference type="PRINTS" id="PR00363">
    <property type="entry name" value="CYTOCHROMEB5"/>
</dbReference>
<dbReference type="OrthoDB" id="10051395at2759"/>
<dbReference type="InterPro" id="IPR008335">
    <property type="entry name" value="Mopterin_OxRdtase_euk"/>
</dbReference>
<reference evidence="19 20" key="1">
    <citation type="submission" date="2011-02" db="EMBL/GenBank/DDBJ databases">
        <title>The Genome Sequence of Sphaeroforma arctica JP610.</title>
        <authorList>
            <consortium name="The Broad Institute Genome Sequencing Platform"/>
            <person name="Russ C."/>
            <person name="Cuomo C."/>
            <person name="Young S.K."/>
            <person name="Zeng Q."/>
            <person name="Gargeya S."/>
            <person name="Alvarado L."/>
            <person name="Berlin A."/>
            <person name="Chapman S.B."/>
            <person name="Chen Z."/>
            <person name="Freedman E."/>
            <person name="Gellesch M."/>
            <person name="Goldberg J."/>
            <person name="Griggs A."/>
            <person name="Gujja S."/>
            <person name="Heilman E."/>
            <person name="Heiman D."/>
            <person name="Howarth C."/>
            <person name="Mehta T."/>
            <person name="Neiman D."/>
            <person name="Pearson M."/>
            <person name="Roberts A."/>
            <person name="Saif S."/>
            <person name="Shea T."/>
            <person name="Shenoy N."/>
            <person name="Sisk P."/>
            <person name="Stolte C."/>
            <person name="Sykes S."/>
            <person name="White J."/>
            <person name="Yandava C."/>
            <person name="Burger G."/>
            <person name="Gray M.W."/>
            <person name="Holland P.W.H."/>
            <person name="King N."/>
            <person name="Lang F.B.F."/>
            <person name="Roger A.J."/>
            <person name="Ruiz-Trillo I."/>
            <person name="Haas B."/>
            <person name="Nusbaum C."/>
            <person name="Birren B."/>
        </authorList>
    </citation>
    <scope>NUCLEOTIDE SEQUENCE [LARGE SCALE GENOMIC DNA]</scope>
    <source>
        <strain evidence="19 20">JP610</strain>
    </source>
</reference>
<dbReference type="PROSITE" id="PS50255">
    <property type="entry name" value="CYTOCHROME_B5_2"/>
    <property type="match status" value="1"/>
</dbReference>
<dbReference type="AlphaFoldDB" id="A0A0L0FPM4"/>
<evidence type="ECO:0000256" key="17">
    <source>
        <dbReference type="ARBA" id="ARBA00034078"/>
    </source>
</evidence>
<keyword evidence="9" id="KW-0285">Flavoprotein</keyword>
<comment type="cofactor">
    <cofactor evidence="2">
        <name>siroheme</name>
        <dbReference type="ChEBI" id="CHEBI:60052"/>
    </cofactor>
</comment>
<dbReference type="GO" id="GO:0042128">
    <property type="term" value="P:nitrate assimilation"/>
    <property type="evidence" value="ECO:0007669"/>
    <property type="project" value="UniProtKB-KW"/>
</dbReference>
<dbReference type="STRING" id="667725.A0A0L0FPM4"/>
<keyword evidence="14" id="KW-0408">Iron</keyword>
<dbReference type="Gene3D" id="3.50.50.60">
    <property type="entry name" value="FAD/NAD(P)-binding domain"/>
    <property type="match status" value="2"/>
</dbReference>
<name>A0A0L0FPM4_9EUKA</name>